<evidence type="ECO:0000256" key="1">
    <source>
        <dbReference type="SAM" id="MobiDB-lite"/>
    </source>
</evidence>
<comment type="caution">
    <text evidence="3">The sequence shown here is derived from an EMBL/GenBank/DDBJ whole genome shotgun (WGS) entry which is preliminary data.</text>
</comment>
<dbReference type="OrthoDB" id="6424452at2759"/>
<accession>A0A8X6YGV3</accession>
<name>A0A8X6YGV3_9ARAC</name>
<feature type="compositionally biased region" description="Basic and acidic residues" evidence="1">
    <location>
        <begin position="10"/>
        <end position="19"/>
    </location>
</feature>
<dbReference type="GO" id="GO:0006811">
    <property type="term" value="P:monoatomic ion transport"/>
    <property type="evidence" value="ECO:0007669"/>
    <property type="project" value="InterPro"/>
</dbReference>
<dbReference type="Proteomes" id="UP000886998">
    <property type="component" value="Unassembled WGS sequence"/>
</dbReference>
<keyword evidence="2" id="KW-1133">Transmembrane helix</keyword>
<gene>
    <name evidence="3" type="ORF">TNIN_138211</name>
</gene>
<dbReference type="GO" id="GO:0016020">
    <property type="term" value="C:membrane"/>
    <property type="evidence" value="ECO:0007669"/>
    <property type="project" value="InterPro"/>
</dbReference>
<reference evidence="3" key="1">
    <citation type="submission" date="2020-08" db="EMBL/GenBank/DDBJ databases">
        <title>Multicomponent nature underlies the extraordinary mechanical properties of spider dragline silk.</title>
        <authorList>
            <person name="Kono N."/>
            <person name="Nakamura H."/>
            <person name="Mori M."/>
            <person name="Yoshida Y."/>
            <person name="Ohtoshi R."/>
            <person name="Malay A.D."/>
            <person name="Moran D.A.P."/>
            <person name="Tomita M."/>
            <person name="Numata K."/>
            <person name="Arakawa K."/>
        </authorList>
    </citation>
    <scope>NUCLEOTIDE SEQUENCE</scope>
</reference>
<evidence type="ECO:0000313" key="3">
    <source>
        <dbReference type="EMBL" id="GFY69329.1"/>
    </source>
</evidence>
<dbReference type="InterPro" id="IPR036719">
    <property type="entry name" value="Neuro-gated_channel_TM_sf"/>
</dbReference>
<keyword evidence="2" id="KW-0812">Transmembrane</keyword>
<proteinExistence type="predicted"/>
<dbReference type="EMBL" id="BMAV01017555">
    <property type="protein sequence ID" value="GFY69329.1"/>
    <property type="molecule type" value="Genomic_DNA"/>
</dbReference>
<protein>
    <submittedName>
        <fullName evidence="3">Uncharacterized protein</fullName>
    </submittedName>
</protein>
<dbReference type="InterPro" id="IPR038050">
    <property type="entry name" value="Neuro_actylchol_rec"/>
</dbReference>
<evidence type="ECO:0000313" key="4">
    <source>
        <dbReference type="Proteomes" id="UP000886998"/>
    </source>
</evidence>
<dbReference type="AlphaFoldDB" id="A0A8X6YGV3"/>
<keyword evidence="4" id="KW-1185">Reference proteome</keyword>
<feature type="region of interest" description="Disordered" evidence="1">
    <location>
        <begin position="1"/>
        <end position="47"/>
    </location>
</feature>
<dbReference type="Gene3D" id="1.20.58.390">
    <property type="entry name" value="Neurotransmitter-gated ion-channel transmembrane domain"/>
    <property type="match status" value="1"/>
</dbReference>
<evidence type="ECO:0000256" key="2">
    <source>
        <dbReference type="SAM" id="Phobius"/>
    </source>
</evidence>
<feature type="transmembrane region" description="Helical" evidence="2">
    <location>
        <begin position="71"/>
        <end position="90"/>
    </location>
</feature>
<dbReference type="SUPFAM" id="SSF90112">
    <property type="entry name" value="Neurotransmitter-gated ion-channel transmembrane pore"/>
    <property type="match status" value="1"/>
</dbReference>
<keyword evidence="2" id="KW-0472">Membrane</keyword>
<sequence>MFQVQLSRNSEPEGTEKSPKTKPNGSWVLNVDESDNNSVVSSQASKRKGRNWWLCGLVLKNVTRVDLASRILFPLTFSVFAITYWAYYLLIYNKE</sequence>
<feature type="compositionally biased region" description="Low complexity" evidence="1">
    <location>
        <begin position="28"/>
        <end position="42"/>
    </location>
</feature>
<organism evidence="3 4">
    <name type="scientific">Trichonephila inaurata madagascariensis</name>
    <dbReference type="NCBI Taxonomy" id="2747483"/>
    <lineage>
        <taxon>Eukaryota</taxon>
        <taxon>Metazoa</taxon>
        <taxon>Ecdysozoa</taxon>
        <taxon>Arthropoda</taxon>
        <taxon>Chelicerata</taxon>
        <taxon>Arachnida</taxon>
        <taxon>Araneae</taxon>
        <taxon>Araneomorphae</taxon>
        <taxon>Entelegynae</taxon>
        <taxon>Araneoidea</taxon>
        <taxon>Nephilidae</taxon>
        <taxon>Trichonephila</taxon>
        <taxon>Trichonephila inaurata</taxon>
    </lineage>
</organism>